<reference evidence="1" key="1">
    <citation type="submission" date="2016-07" db="EMBL/GenBank/DDBJ databases">
        <title>Draft genome Planococcus salivarum.</title>
        <authorList>
            <person name="See-Too W.S."/>
        </authorList>
    </citation>
    <scope>NUCLEOTIDE SEQUENCE [LARGE SCALE GENOMIC DNA]</scope>
    <source>
        <strain evidence="1">DSM 23820</strain>
    </source>
</reference>
<protein>
    <submittedName>
        <fullName evidence="1">Uncharacterized protein</fullName>
    </submittedName>
</protein>
<organism evidence="1 2">
    <name type="scientific">Planococcus salinarum</name>
    <dbReference type="NCBI Taxonomy" id="622695"/>
    <lineage>
        <taxon>Bacteria</taxon>
        <taxon>Bacillati</taxon>
        <taxon>Bacillota</taxon>
        <taxon>Bacilli</taxon>
        <taxon>Bacillales</taxon>
        <taxon>Caryophanaceae</taxon>
        <taxon>Planococcus</taxon>
    </lineage>
</organism>
<dbReference type="Proteomes" id="UP000242153">
    <property type="component" value="Unassembled WGS sequence"/>
</dbReference>
<proteinExistence type="predicted"/>
<sequence>MSGMRIFKRISSEYELGDSFLGLFFIHRAISFWKALIFILMKNNWERRADQIVSTLPFVCTGMVLRTA</sequence>
<dbReference type="EMBL" id="MBQG01000124">
    <property type="protein sequence ID" value="OHX49341.1"/>
    <property type="molecule type" value="Genomic_DNA"/>
</dbReference>
<evidence type="ECO:0000313" key="1">
    <source>
        <dbReference type="EMBL" id="OHX49341.1"/>
    </source>
</evidence>
<keyword evidence="2" id="KW-1185">Reference proteome</keyword>
<comment type="caution">
    <text evidence="1">The sequence shown here is derived from an EMBL/GenBank/DDBJ whole genome shotgun (WGS) entry which is preliminary data.</text>
</comment>
<gene>
    <name evidence="1" type="ORF">BB776_00990</name>
</gene>
<name>A0ABX3CVP1_9BACL</name>
<accession>A0ABX3CVP1</accession>
<evidence type="ECO:0000313" key="2">
    <source>
        <dbReference type="Proteomes" id="UP000242153"/>
    </source>
</evidence>